<dbReference type="AlphaFoldDB" id="A0A3M7SHU2"/>
<evidence type="ECO:0000256" key="2">
    <source>
        <dbReference type="SAM" id="SignalP"/>
    </source>
</evidence>
<keyword evidence="4" id="KW-1185">Reference proteome</keyword>
<organism evidence="3 4">
    <name type="scientific">Brachionus plicatilis</name>
    <name type="common">Marine rotifer</name>
    <name type="synonym">Brachionus muelleri</name>
    <dbReference type="NCBI Taxonomy" id="10195"/>
    <lineage>
        <taxon>Eukaryota</taxon>
        <taxon>Metazoa</taxon>
        <taxon>Spiralia</taxon>
        <taxon>Gnathifera</taxon>
        <taxon>Rotifera</taxon>
        <taxon>Eurotatoria</taxon>
        <taxon>Monogononta</taxon>
        <taxon>Pseudotrocha</taxon>
        <taxon>Ploima</taxon>
        <taxon>Brachionidae</taxon>
        <taxon>Brachionus</taxon>
    </lineage>
</organism>
<feature type="chain" id="PRO_5017943056" evidence="2">
    <location>
        <begin position="25"/>
        <end position="128"/>
    </location>
</feature>
<evidence type="ECO:0000313" key="3">
    <source>
        <dbReference type="EMBL" id="RNA35128.1"/>
    </source>
</evidence>
<sequence>MHRVYIKVVPKQLILFNLIDSVLSAINAVCGDRSLKRAAQHLVDLELVKYAISNNFRHQGIKERILPINLFFVLKLYTWDSSPLSSQTSPTSSTDTLSPEKIPGRVQGRGVVAIVYYPGVVYKDLRIV</sequence>
<dbReference type="EMBL" id="REGN01001371">
    <property type="protein sequence ID" value="RNA35128.1"/>
    <property type="molecule type" value="Genomic_DNA"/>
</dbReference>
<proteinExistence type="predicted"/>
<reference evidence="3 4" key="1">
    <citation type="journal article" date="2018" name="Sci. Rep.">
        <title>Genomic signatures of local adaptation to the degree of environmental predictability in rotifers.</title>
        <authorList>
            <person name="Franch-Gras L."/>
            <person name="Hahn C."/>
            <person name="Garcia-Roger E.M."/>
            <person name="Carmona M.J."/>
            <person name="Serra M."/>
            <person name="Gomez A."/>
        </authorList>
    </citation>
    <scope>NUCLEOTIDE SEQUENCE [LARGE SCALE GENOMIC DNA]</scope>
    <source>
        <strain evidence="3">HYR1</strain>
    </source>
</reference>
<accession>A0A3M7SHU2</accession>
<comment type="caution">
    <text evidence="3">The sequence shown here is derived from an EMBL/GenBank/DDBJ whole genome shotgun (WGS) entry which is preliminary data.</text>
</comment>
<feature type="compositionally biased region" description="Low complexity" evidence="1">
    <location>
        <begin position="82"/>
        <end position="99"/>
    </location>
</feature>
<dbReference type="Proteomes" id="UP000276133">
    <property type="component" value="Unassembled WGS sequence"/>
</dbReference>
<gene>
    <name evidence="3" type="ORF">BpHYR1_053237</name>
</gene>
<protein>
    <submittedName>
        <fullName evidence="3">Uncharacterized protein</fullName>
    </submittedName>
</protein>
<evidence type="ECO:0000313" key="4">
    <source>
        <dbReference type="Proteomes" id="UP000276133"/>
    </source>
</evidence>
<feature type="signal peptide" evidence="2">
    <location>
        <begin position="1"/>
        <end position="24"/>
    </location>
</feature>
<evidence type="ECO:0000256" key="1">
    <source>
        <dbReference type="SAM" id="MobiDB-lite"/>
    </source>
</evidence>
<name>A0A3M7SHU2_BRAPC</name>
<feature type="region of interest" description="Disordered" evidence="1">
    <location>
        <begin position="82"/>
        <end position="102"/>
    </location>
</feature>
<keyword evidence="2" id="KW-0732">Signal</keyword>